<sequence length="403" mass="44034">MSSPLSLSCLLILFITTPTTSFSKSTLDPNQTKALESLNIPTSTDPCSEPSFHNVTFCDSATPFRHLLSLSLSNCSSYLTLTFTALKSLSTLQALHFQNCPIAPVTFPSELIASLKSFVCINSLRKLTGVWLSHLVNLTDLTVSNVPLNASGLLVIIGRMKKLKYITVSYANLSGFLPNFIDSNVTHIDFSGNQFKGSIPTSYTRLDSLEFLSLSYNSLDDEIPTSIGDLISLKNLSLASNYISGAIPDSVSAIPGLVHMDLSSNKLNGSIPKFLSQMKNLKHLNLANNDLHGVLPFNLSFIGSLEVFRVSGNINLCYNHSILSSKLRLGIAPCNKHGMPILPPRGKDLSWDDTGDSDYDDYEEDAAKEHRHRPHKLVLGVSIALSSIGILGIFLLFCIKRCH</sequence>
<dbReference type="InterPro" id="IPR053038">
    <property type="entry name" value="RLP_Defense"/>
</dbReference>
<dbReference type="AlphaFoldDB" id="A0AAE1JXX1"/>
<dbReference type="InterPro" id="IPR032675">
    <property type="entry name" value="LRR_dom_sf"/>
</dbReference>
<name>A0AAE1JXX1_9FABA</name>
<dbReference type="Proteomes" id="UP001293593">
    <property type="component" value="Unassembled WGS sequence"/>
</dbReference>
<gene>
    <name evidence="3" type="ORF">QN277_005884</name>
</gene>
<evidence type="ECO:0000313" key="3">
    <source>
        <dbReference type="EMBL" id="KAK4259565.1"/>
    </source>
</evidence>
<protein>
    <recommendedName>
        <fullName evidence="5">Receptor-like protein 51</fullName>
    </recommendedName>
</protein>
<dbReference type="Pfam" id="PF00560">
    <property type="entry name" value="LRR_1"/>
    <property type="match status" value="2"/>
</dbReference>
<evidence type="ECO:0000256" key="1">
    <source>
        <dbReference type="SAM" id="Phobius"/>
    </source>
</evidence>
<dbReference type="PANTHER" id="PTHR48064">
    <property type="entry name" value="OS01G0750400 PROTEIN"/>
    <property type="match status" value="1"/>
</dbReference>
<dbReference type="PANTHER" id="PTHR48064:SF1">
    <property type="entry name" value="RECEPTOR-LIKE PROTEIN 51-RELATED"/>
    <property type="match status" value="1"/>
</dbReference>
<dbReference type="FunFam" id="3.80.10.10:FF:001678">
    <property type="entry name" value="Calmodulin-binding receptor kinase CaMRLK"/>
    <property type="match status" value="1"/>
</dbReference>
<keyword evidence="4" id="KW-1185">Reference proteome</keyword>
<dbReference type="SUPFAM" id="SSF52058">
    <property type="entry name" value="L domain-like"/>
    <property type="match status" value="1"/>
</dbReference>
<accession>A0AAE1JXX1</accession>
<organism evidence="3 4">
    <name type="scientific">Acacia crassicarpa</name>
    <name type="common">northern wattle</name>
    <dbReference type="NCBI Taxonomy" id="499986"/>
    <lineage>
        <taxon>Eukaryota</taxon>
        <taxon>Viridiplantae</taxon>
        <taxon>Streptophyta</taxon>
        <taxon>Embryophyta</taxon>
        <taxon>Tracheophyta</taxon>
        <taxon>Spermatophyta</taxon>
        <taxon>Magnoliopsida</taxon>
        <taxon>eudicotyledons</taxon>
        <taxon>Gunneridae</taxon>
        <taxon>Pentapetalae</taxon>
        <taxon>rosids</taxon>
        <taxon>fabids</taxon>
        <taxon>Fabales</taxon>
        <taxon>Fabaceae</taxon>
        <taxon>Caesalpinioideae</taxon>
        <taxon>mimosoid clade</taxon>
        <taxon>Acacieae</taxon>
        <taxon>Acacia</taxon>
    </lineage>
</organism>
<dbReference type="EMBL" id="JAWXYG010000011">
    <property type="protein sequence ID" value="KAK4259565.1"/>
    <property type="molecule type" value="Genomic_DNA"/>
</dbReference>
<keyword evidence="1" id="KW-0472">Membrane</keyword>
<dbReference type="Gene3D" id="3.80.10.10">
    <property type="entry name" value="Ribonuclease Inhibitor"/>
    <property type="match status" value="2"/>
</dbReference>
<reference evidence="3" key="1">
    <citation type="submission" date="2023-10" db="EMBL/GenBank/DDBJ databases">
        <title>Chromosome-level genome of the transformable northern wattle, Acacia crassicarpa.</title>
        <authorList>
            <person name="Massaro I."/>
            <person name="Sinha N.R."/>
            <person name="Poethig S."/>
            <person name="Leichty A.R."/>
        </authorList>
    </citation>
    <scope>NUCLEOTIDE SEQUENCE</scope>
    <source>
        <strain evidence="3">Acra3RX</strain>
        <tissue evidence="3">Leaf</tissue>
    </source>
</reference>
<feature type="chain" id="PRO_5042123396" description="Receptor-like protein 51" evidence="2">
    <location>
        <begin position="22"/>
        <end position="403"/>
    </location>
</feature>
<feature type="transmembrane region" description="Helical" evidence="1">
    <location>
        <begin position="377"/>
        <end position="399"/>
    </location>
</feature>
<evidence type="ECO:0000256" key="2">
    <source>
        <dbReference type="SAM" id="SignalP"/>
    </source>
</evidence>
<dbReference type="InterPro" id="IPR001611">
    <property type="entry name" value="Leu-rich_rpt"/>
</dbReference>
<comment type="caution">
    <text evidence="3">The sequence shown here is derived from an EMBL/GenBank/DDBJ whole genome shotgun (WGS) entry which is preliminary data.</text>
</comment>
<keyword evidence="2" id="KW-0732">Signal</keyword>
<evidence type="ECO:0000313" key="4">
    <source>
        <dbReference type="Proteomes" id="UP001293593"/>
    </source>
</evidence>
<feature type="signal peptide" evidence="2">
    <location>
        <begin position="1"/>
        <end position="21"/>
    </location>
</feature>
<keyword evidence="1" id="KW-0812">Transmembrane</keyword>
<evidence type="ECO:0008006" key="5">
    <source>
        <dbReference type="Google" id="ProtNLM"/>
    </source>
</evidence>
<keyword evidence="1" id="KW-1133">Transmembrane helix</keyword>
<proteinExistence type="predicted"/>
<dbReference type="Pfam" id="PF13855">
    <property type="entry name" value="LRR_8"/>
    <property type="match status" value="1"/>
</dbReference>